<dbReference type="SUPFAM" id="SSF48264">
    <property type="entry name" value="Cytochrome P450"/>
    <property type="match status" value="1"/>
</dbReference>
<evidence type="ECO:0000256" key="2">
    <source>
        <dbReference type="ARBA" id="ARBA00022723"/>
    </source>
</evidence>
<keyword evidence="3" id="KW-0560">Oxidoreductase</keyword>
<evidence type="ECO:0000256" key="1">
    <source>
        <dbReference type="ARBA" id="ARBA00022617"/>
    </source>
</evidence>
<evidence type="ECO:0000256" key="4">
    <source>
        <dbReference type="ARBA" id="ARBA00023004"/>
    </source>
</evidence>
<sequence>MTSSSPTAHACLPENTSTTTTQLPLWRYGDHWRNFLRLMIVEIFSSSRVAMFSSVRRGEVRLLLNQIMKSSCAKNMTKIELKTKFMELSFNVMTMKVVGKRYYGEDVGDVGEAEEAKKLREVIRDAVDISGSTNMGDFLPVLQWIDLGVEKKMAGLMTKLDKFLQGLVNERRVILSSTNCSSDKGVKKLMIDNLLSMQETQPQV</sequence>
<dbReference type="PANTHER" id="PTHR47947:SF20">
    <property type="entry name" value="CYTOCHROME P450 FAMILY PROTEIN"/>
    <property type="match status" value="1"/>
</dbReference>
<proteinExistence type="predicted"/>
<reference evidence="6" key="1">
    <citation type="journal article" date="2019" name="Science">
        <title>Mutation of a bHLH transcription factor allowed almond domestication.</title>
        <authorList>
            <person name="Sanchez-Perez R."/>
            <person name="Pavan S."/>
            <person name="Mazzeo R."/>
            <person name="Moldovan C."/>
            <person name="Aiese Cigliano R."/>
            <person name="Del Cueto J."/>
            <person name="Ricciardi F."/>
            <person name="Lotti C."/>
            <person name="Ricciardi L."/>
            <person name="Dicenta F."/>
            <person name="Lopez-Marques R.L."/>
            <person name="Lindberg Moller B."/>
        </authorList>
    </citation>
    <scope>NUCLEOTIDE SEQUENCE</scope>
</reference>
<evidence type="ECO:0000313" key="6">
    <source>
        <dbReference type="EMBL" id="BBN67893.1"/>
    </source>
</evidence>
<dbReference type="Gene3D" id="1.10.630.10">
    <property type="entry name" value="Cytochrome P450"/>
    <property type="match status" value="1"/>
</dbReference>
<dbReference type="GO" id="GO:0005506">
    <property type="term" value="F:iron ion binding"/>
    <property type="evidence" value="ECO:0007669"/>
    <property type="project" value="InterPro"/>
</dbReference>
<dbReference type="PANTHER" id="PTHR47947">
    <property type="entry name" value="CYTOCHROME P450 82C3-RELATED"/>
    <property type="match status" value="1"/>
</dbReference>
<dbReference type="EMBL" id="AP020557">
    <property type="protein sequence ID" value="BBN67893.1"/>
    <property type="molecule type" value="Genomic_DNA"/>
</dbReference>
<protein>
    <submittedName>
        <fullName evidence="6">Cytochrome P450 superfamily protein</fullName>
    </submittedName>
</protein>
<dbReference type="Pfam" id="PF00067">
    <property type="entry name" value="p450"/>
    <property type="match status" value="1"/>
</dbReference>
<keyword evidence="5" id="KW-0503">Monooxygenase</keyword>
<dbReference type="GO" id="GO:0016705">
    <property type="term" value="F:oxidoreductase activity, acting on paired donors, with incorporation or reduction of molecular oxygen"/>
    <property type="evidence" value="ECO:0007669"/>
    <property type="project" value="InterPro"/>
</dbReference>
<keyword evidence="4" id="KW-0408">Iron</keyword>
<dbReference type="GO" id="GO:0004497">
    <property type="term" value="F:monooxygenase activity"/>
    <property type="evidence" value="ECO:0007669"/>
    <property type="project" value="UniProtKB-KW"/>
</dbReference>
<keyword evidence="2" id="KW-0479">Metal-binding</keyword>
<gene>
    <name evidence="6" type="ORF">Prudu_220S000400</name>
</gene>
<dbReference type="InterPro" id="IPR036396">
    <property type="entry name" value="Cyt_P450_sf"/>
</dbReference>
<name>A0A5H2XHU0_PRUDU</name>
<dbReference type="InterPro" id="IPR001128">
    <property type="entry name" value="Cyt_P450"/>
</dbReference>
<dbReference type="InterPro" id="IPR050651">
    <property type="entry name" value="Plant_Cytochrome_P450_Monoox"/>
</dbReference>
<dbReference type="GO" id="GO:0020037">
    <property type="term" value="F:heme binding"/>
    <property type="evidence" value="ECO:0007669"/>
    <property type="project" value="InterPro"/>
</dbReference>
<keyword evidence="1" id="KW-0349">Heme</keyword>
<organism evidence="6">
    <name type="scientific">Prunus dulcis</name>
    <name type="common">Almond</name>
    <name type="synonym">Amygdalus dulcis</name>
    <dbReference type="NCBI Taxonomy" id="3755"/>
    <lineage>
        <taxon>Eukaryota</taxon>
        <taxon>Viridiplantae</taxon>
        <taxon>Streptophyta</taxon>
        <taxon>Embryophyta</taxon>
        <taxon>Tracheophyta</taxon>
        <taxon>Spermatophyta</taxon>
        <taxon>Magnoliopsida</taxon>
        <taxon>eudicotyledons</taxon>
        <taxon>Gunneridae</taxon>
        <taxon>Pentapetalae</taxon>
        <taxon>rosids</taxon>
        <taxon>fabids</taxon>
        <taxon>Rosales</taxon>
        <taxon>Rosaceae</taxon>
        <taxon>Amygdaloideae</taxon>
        <taxon>Amygdaleae</taxon>
        <taxon>Prunus</taxon>
    </lineage>
</organism>
<dbReference type="AlphaFoldDB" id="A0A5H2XHU0"/>
<evidence type="ECO:0000256" key="5">
    <source>
        <dbReference type="ARBA" id="ARBA00023033"/>
    </source>
</evidence>
<accession>A0A5H2XHU0</accession>
<evidence type="ECO:0000256" key="3">
    <source>
        <dbReference type="ARBA" id="ARBA00023002"/>
    </source>
</evidence>